<evidence type="ECO:0000256" key="2">
    <source>
        <dbReference type="SAM" id="SignalP"/>
    </source>
</evidence>
<protein>
    <recommendedName>
        <fullName evidence="5">Amino acid ABC transporter substrate-binding protein</fullName>
    </recommendedName>
</protein>
<keyword evidence="4" id="KW-1185">Reference proteome</keyword>
<evidence type="ECO:0000313" key="3">
    <source>
        <dbReference type="EMBL" id="CAH9062093.1"/>
    </source>
</evidence>
<dbReference type="SUPFAM" id="SSF53850">
    <property type="entry name" value="Periplasmic binding protein-like II"/>
    <property type="match status" value="1"/>
</dbReference>
<evidence type="ECO:0008006" key="5">
    <source>
        <dbReference type="Google" id="ProtNLM"/>
    </source>
</evidence>
<dbReference type="Proteomes" id="UP001152447">
    <property type="component" value="Unassembled WGS sequence"/>
</dbReference>
<dbReference type="PANTHER" id="PTHR35936">
    <property type="entry name" value="MEMBRANE-BOUND LYTIC MUREIN TRANSGLYCOSYLASE F"/>
    <property type="match status" value="1"/>
</dbReference>
<accession>A0A9W4R117</accession>
<dbReference type="Gene3D" id="3.40.190.10">
    <property type="entry name" value="Periplasmic binding protein-like II"/>
    <property type="match status" value="2"/>
</dbReference>
<keyword evidence="2" id="KW-0732">Signal</keyword>
<evidence type="ECO:0000313" key="4">
    <source>
        <dbReference type="Proteomes" id="UP001152447"/>
    </source>
</evidence>
<reference evidence="3" key="1">
    <citation type="submission" date="2022-07" db="EMBL/GenBank/DDBJ databases">
        <authorList>
            <person name="Criscuolo A."/>
        </authorList>
    </citation>
    <scope>NUCLEOTIDE SEQUENCE</scope>
    <source>
        <strain evidence="3">CIP103197</strain>
    </source>
</reference>
<feature type="chain" id="PRO_5040932178" description="Amino acid ABC transporter substrate-binding protein" evidence="2">
    <location>
        <begin position="19"/>
        <end position="256"/>
    </location>
</feature>
<sequence>MKVVFLLALVCLCGDSFAFVNDIKQQRVIIAANPTVAPYVVSENDSGIQLEIVKAALNNQDINEVDVHYMSNQRADALLNQGHVDIALNYSGILIAGIYRSQSVVSYENVVVSLKKSNFTINSIYDLATKSVLAFQNAPAYLPKEFGHNLENLRGYEEVFNQQAQIHHLMAGWVDTIILDRRIFLHYLKEYQKTNATKDFVIHAIFPPAARPAYFNNDLLRQQFDKGLANIIQSGEYRTIMLNLDKQYTQRDFTAL</sequence>
<name>A0A9W4R117_PSEHA</name>
<proteinExistence type="inferred from homology"/>
<organism evidence="3 4">
    <name type="scientific">Pseudoalteromonas haloplanktis</name>
    <name type="common">Alteromonas haloplanktis</name>
    <dbReference type="NCBI Taxonomy" id="228"/>
    <lineage>
        <taxon>Bacteria</taxon>
        <taxon>Pseudomonadati</taxon>
        <taxon>Pseudomonadota</taxon>
        <taxon>Gammaproteobacteria</taxon>
        <taxon>Alteromonadales</taxon>
        <taxon>Pseudoalteromonadaceae</taxon>
        <taxon>Pseudoalteromonas</taxon>
    </lineage>
</organism>
<feature type="signal peptide" evidence="2">
    <location>
        <begin position="1"/>
        <end position="18"/>
    </location>
</feature>
<evidence type="ECO:0000256" key="1">
    <source>
        <dbReference type="ARBA" id="ARBA00010333"/>
    </source>
</evidence>
<dbReference type="PANTHER" id="PTHR35936:SF25">
    <property type="entry name" value="ABC TRANSPORTER SUBSTRATE-BINDING PROTEIN"/>
    <property type="match status" value="1"/>
</dbReference>
<gene>
    <name evidence="3" type="ORF">PSEHALCIP103_02633</name>
</gene>
<dbReference type="AlphaFoldDB" id="A0A9W4R117"/>
<comment type="caution">
    <text evidence="3">The sequence shown here is derived from an EMBL/GenBank/DDBJ whole genome shotgun (WGS) entry which is preliminary data.</text>
</comment>
<dbReference type="RefSeq" id="WP_262977001.1">
    <property type="nucleotide sequence ID" value="NZ_CAMAPB010000040.1"/>
</dbReference>
<comment type="similarity">
    <text evidence="1">Belongs to the bacterial solute-binding protein 3 family.</text>
</comment>
<dbReference type="EMBL" id="CAMAPB010000040">
    <property type="protein sequence ID" value="CAH9062093.1"/>
    <property type="molecule type" value="Genomic_DNA"/>
</dbReference>